<keyword evidence="7" id="KW-0539">Nucleus</keyword>
<dbReference type="CDD" id="cd20147">
    <property type="entry name" value="PWWP_HULK"/>
    <property type="match status" value="1"/>
</dbReference>
<evidence type="ECO:0000256" key="7">
    <source>
        <dbReference type="ARBA" id="ARBA00023242"/>
    </source>
</evidence>
<feature type="compositionally biased region" description="Polar residues" evidence="8">
    <location>
        <begin position="731"/>
        <end position="755"/>
    </location>
</feature>
<dbReference type="GO" id="GO:0009908">
    <property type="term" value="P:flower development"/>
    <property type="evidence" value="ECO:0007669"/>
    <property type="project" value="UniProtKB-KW"/>
</dbReference>
<dbReference type="SUPFAM" id="SSF63748">
    <property type="entry name" value="Tudor/PWWP/MBT"/>
    <property type="match status" value="1"/>
</dbReference>
<feature type="region of interest" description="Disordered" evidence="8">
    <location>
        <begin position="1085"/>
        <end position="1105"/>
    </location>
</feature>
<evidence type="ECO:0000259" key="9">
    <source>
        <dbReference type="PROSITE" id="PS50812"/>
    </source>
</evidence>
<dbReference type="InterPro" id="IPR000313">
    <property type="entry name" value="PWWP_dom"/>
</dbReference>
<feature type="compositionally biased region" description="Basic and acidic residues" evidence="8">
    <location>
        <begin position="362"/>
        <end position="386"/>
    </location>
</feature>
<feature type="compositionally biased region" description="Basic and acidic residues" evidence="8">
    <location>
        <begin position="866"/>
        <end position="876"/>
    </location>
</feature>
<feature type="compositionally biased region" description="Polar residues" evidence="8">
    <location>
        <begin position="489"/>
        <end position="502"/>
    </location>
</feature>
<dbReference type="PROSITE" id="PS51391">
    <property type="entry name" value="CID"/>
    <property type="match status" value="1"/>
</dbReference>
<comment type="subcellular location">
    <subcellularLocation>
        <location evidence="1">Nucleus</location>
    </subcellularLocation>
</comment>
<dbReference type="GO" id="GO:0005634">
    <property type="term" value="C:nucleus"/>
    <property type="evidence" value="ECO:0007669"/>
    <property type="project" value="UniProtKB-SubCell"/>
</dbReference>
<feature type="region of interest" description="Disordered" evidence="8">
    <location>
        <begin position="144"/>
        <end position="168"/>
    </location>
</feature>
<accession>A0A4S4D5K7</accession>
<evidence type="ECO:0000256" key="1">
    <source>
        <dbReference type="ARBA" id="ARBA00004123"/>
    </source>
</evidence>
<sequence length="1485" mass="159947">MAPTRKRGAKGPKGKSELRLGDLVLAKVKGFPAWPAKISRPEDWKRAPDPKKYFVQFFGTAEIAFVAPVDIQAFTSEAKNKLSARCQGKTVKHFAQAVKEICEAFEDLQQKNSSGLRDDTDRSALGDEALSVDGVEDDAVEVDLQDGNGRDGANGETEIRGLGDHSSGLERCSQRYSVMDCQDTKPSVPGKANDRFSPVKASKKKNRLLNDGAHASTEAVLASSPYNSSYRKEEICDHNQEDNIICPEDSMVMTPAEGLNASQNDRECDAEGDGQKDRSVRAKHSDGGKKALTNGHKSGKMATGSKRKPVGSHEVHKSSSSAALSRLKYNTGSCHVDPLESDEHAKDGMQRKEATGSSMKESSPDLKSDLHAVTENKAKKLGKDGKYFGVADDGQKDAEGSPEERAKGKLSGWKKGGQLGPAKHDSIINEVSNPAKRSKRADLANDAPKGSLQTDKKNDSRSSKVLEKKTDNPELKRSLSRLKTENRSASRVLTGSLSSNIPSDEDALPPTKRRRWAFEAISDSAIVTSDSKTGKISVAIKNDVSCSDKVKSPVTQSHTKRRAVRLFDEDDDEEPKTPIHAGSASKIHAPSGVTDCMKNTDVQNEGSVHDQPSVRDPGEVEAEVGPSKDCITSAKSSETGIGKRIFGMEAKQILGSPRKSPWLGATNKPVSEPLKGNRPSIKVAGAGNPKKTQTGSGKALGMVSDGSNYSQNQVKTQRTKPISLGERSKSTPKSNVQADDSAPVTGNTRENNSFTAERLEADRDDKTSLLLEAKMSDSAMSMKNLIAAAQAKRRQAHSQNIFHGNANSLLAQSTDVPGRSPSPASTAQAFLSGSSNILQPDVQGYYARTSVDSPSHGRQFSSNNHPDAEEFEDRRVSSGHQPAGGSLSGGTEAAVARDAFEGMIETLSRTKESIGRATRLAIDCAKYGIANEVVELLIRKLESEPSFHRKVDLFFLVDSITQCSHNHKGIAGASYIPTVQAALPRLLGAAAPPGVAARENRRQCLKVLRLWLERKILPESLLRQYMDDIGVSNDDASAGFFLRRPSRAERAVDDPIRDMEGMLVDEYGSNATFQLPGFLPSHVFEEDEEEDLPSSSYKEAGGGSPLEQVAAAGDIETCIVTPNDRRHCILEDVDGELEMEDVSGHPKDERSLFANGSIEFASQQQGSDGILEAALNISNELAPLPPGSPPLPFNSPPPTPPLPPSPPPPPSPPSPPPPPSFSVIIAVSTTITTPTYNGVTTVSSASVINTIFTKIDLSTSWTGNQLVQMAANANHGVHIDGTVRSEMYPQQSTCFAPAGVRNPHECSGFNSSRSLDYGHHDLYVNSQASQPNQQFQPGNAPFAQRPFRPAPPPPTLSSHYSYPNSTVQQHPQHPYPRPNSLPKLPDGPRRYIADEQWKLPTGELSTDNPRGVWMSGGRAPSCSGPPFAQEGYFRPPLERPPANNVGFQPSAPSTLPAGAPVPGHSVSQIMPGRPDMSALNCWRHS</sequence>
<feature type="region of interest" description="Disordered" evidence="8">
    <location>
        <begin position="848"/>
        <end position="892"/>
    </location>
</feature>
<evidence type="ECO:0000256" key="8">
    <source>
        <dbReference type="SAM" id="MobiDB-lite"/>
    </source>
</evidence>
<dbReference type="EMBL" id="SDRB02012634">
    <property type="protein sequence ID" value="THF97133.1"/>
    <property type="molecule type" value="Genomic_DNA"/>
</dbReference>
<feature type="region of interest" description="Disordered" evidence="8">
    <location>
        <begin position="1330"/>
        <end position="1388"/>
    </location>
</feature>
<evidence type="ECO:0008006" key="13">
    <source>
        <dbReference type="Google" id="ProtNLM"/>
    </source>
</evidence>
<proteinExistence type="predicted"/>
<comment type="caution">
    <text evidence="11">The sequence shown here is derived from an EMBL/GenBank/DDBJ whole genome shotgun (WGS) entry which is preliminary data.</text>
</comment>
<keyword evidence="5" id="KW-0287">Flowering</keyword>
<feature type="compositionally biased region" description="Polar residues" evidence="8">
    <location>
        <begin position="1356"/>
        <end position="1371"/>
    </location>
</feature>
<feature type="domain" description="CID" evidence="10">
    <location>
        <begin position="892"/>
        <end position="1033"/>
    </location>
</feature>
<feature type="compositionally biased region" description="Pro residues" evidence="8">
    <location>
        <begin position="1183"/>
        <end position="1220"/>
    </location>
</feature>
<dbReference type="Gene3D" id="2.30.30.140">
    <property type="match status" value="1"/>
</dbReference>
<protein>
    <recommendedName>
        <fullName evidence="13">CID domain-containing protein</fullName>
    </recommendedName>
</protein>
<dbReference type="PANTHER" id="PTHR12550:SF70">
    <property type="entry name" value="JIL-1 ANCHORING AND STABILIZING PROTEIN, ISOFORM A"/>
    <property type="match status" value="1"/>
</dbReference>
<dbReference type="STRING" id="542762.A0A4S4D5K7"/>
<feature type="region of interest" description="Disordered" evidence="8">
    <location>
        <begin position="567"/>
        <end position="761"/>
    </location>
</feature>
<dbReference type="Gene3D" id="1.25.40.90">
    <property type="match status" value="1"/>
</dbReference>
<organism evidence="11 12">
    <name type="scientific">Camellia sinensis var. sinensis</name>
    <name type="common">China tea</name>
    <dbReference type="NCBI Taxonomy" id="542762"/>
    <lineage>
        <taxon>Eukaryota</taxon>
        <taxon>Viridiplantae</taxon>
        <taxon>Streptophyta</taxon>
        <taxon>Embryophyta</taxon>
        <taxon>Tracheophyta</taxon>
        <taxon>Spermatophyta</taxon>
        <taxon>Magnoliopsida</taxon>
        <taxon>eudicotyledons</taxon>
        <taxon>Gunneridae</taxon>
        <taxon>Pentapetalae</taxon>
        <taxon>asterids</taxon>
        <taxon>Ericales</taxon>
        <taxon>Theaceae</taxon>
        <taxon>Camellia</taxon>
    </lineage>
</organism>
<dbReference type="InterPro" id="IPR008942">
    <property type="entry name" value="ENTH_VHS"/>
</dbReference>
<keyword evidence="2" id="KW-0217">Developmental protein</keyword>
<evidence type="ECO:0000256" key="6">
    <source>
        <dbReference type="ARBA" id="ARBA00023163"/>
    </source>
</evidence>
<feature type="compositionally biased region" description="Low complexity" evidence="8">
    <location>
        <begin position="318"/>
        <end position="328"/>
    </location>
</feature>
<evidence type="ECO:0000313" key="12">
    <source>
        <dbReference type="Proteomes" id="UP000306102"/>
    </source>
</evidence>
<keyword evidence="6" id="KW-0804">Transcription</keyword>
<dbReference type="FunFam" id="1.25.40.90:FF:000037">
    <property type="entry name" value="Enhancer of ag-4 2"/>
    <property type="match status" value="1"/>
</dbReference>
<dbReference type="SMART" id="SM00293">
    <property type="entry name" value="PWWP"/>
    <property type="match status" value="1"/>
</dbReference>
<dbReference type="PROSITE" id="PS50812">
    <property type="entry name" value="PWWP"/>
    <property type="match status" value="1"/>
</dbReference>
<feature type="compositionally biased region" description="Basic and acidic residues" evidence="8">
    <location>
        <begin position="454"/>
        <end position="488"/>
    </location>
</feature>
<feature type="compositionally biased region" description="Basic and acidic residues" evidence="8">
    <location>
        <begin position="264"/>
        <end position="289"/>
    </location>
</feature>
<feature type="compositionally biased region" description="Polar residues" evidence="8">
    <location>
        <begin position="705"/>
        <end position="720"/>
    </location>
</feature>
<keyword evidence="3" id="KW-0507">mRNA processing</keyword>
<dbReference type="InterPro" id="IPR006569">
    <property type="entry name" value="CID_dom"/>
</dbReference>
<evidence type="ECO:0000259" key="10">
    <source>
        <dbReference type="PROSITE" id="PS51391"/>
    </source>
</evidence>
<feature type="domain" description="PWWP" evidence="9">
    <location>
        <begin position="20"/>
        <end position="66"/>
    </location>
</feature>
<keyword evidence="12" id="KW-1185">Reference proteome</keyword>
<evidence type="ECO:0000256" key="2">
    <source>
        <dbReference type="ARBA" id="ARBA00022473"/>
    </source>
</evidence>
<evidence type="ECO:0000313" key="11">
    <source>
        <dbReference type="EMBL" id="THF97133.1"/>
    </source>
</evidence>
<dbReference type="GO" id="GO:0006397">
    <property type="term" value="P:mRNA processing"/>
    <property type="evidence" value="ECO:0007669"/>
    <property type="project" value="UniProtKB-KW"/>
</dbReference>
<dbReference type="Pfam" id="PF04818">
    <property type="entry name" value="CID"/>
    <property type="match status" value="1"/>
</dbReference>
<feature type="compositionally biased region" description="Basic and acidic residues" evidence="8">
    <location>
        <begin position="337"/>
        <end position="354"/>
    </location>
</feature>
<keyword evidence="4" id="KW-0805">Transcription regulation</keyword>
<feature type="compositionally biased region" description="Polar residues" evidence="8">
    <location>
        <begin position="850"/>
        <end position="865"/>
    </location>
</feature>
<dbReference type="Proteomes" id="UP000306102">
    <property type="component" value="Unassembled WGS sequence"/>
</dbReference>
<evidence type="ECO:0000256" key="4">
    <source>
        <dbReference type="ARBA" id="ARBA00023015"/>
    </source>
</evidence>
<dbReference type="PANTHER" id="PTHR12550">
    <property type="entry name" value="HEPATOMA-DERIVED GROWTH FACTOR-RELATED"/>
    <property type="match status" value="1"/>
</dbReference>
<feature type="region of interest" description="Disordered" evidence="8">
    <location>
        <begin position="181"/>
        <end position="204"/>
    </location>
</feature>
<reference evidence="11 12" key="1">
    <citation type="journal article" date="2018" name="Proc. Natl. Acad. Sci. U.S.A.">
        <title>Draft genome sequence of Camellia sinensis var. sinensis provides insights into the evolution of the tea genome and tea quality.</title>
        <authorList>
            <person name="Wei C."/>
            <person name="Yang H."/>
            <person name="Wang S."/>
            <person name="Zhao J."/>
            <person name="Liu C."/>
            <person name="Gao L."/>
            <person name="Xia E."/>
            <person name="Lu Y."/>
            <person name="Tai Y."/>
            <person name="She G."/>
            <person name="Sun J."/>
            <person name="Cao H."/>
            <person name="Tong W."/>
            <person name="Gao Q."/>
            <person name="Li Y."/>
            <person name="Deng W."/>
            <person name="Jiang X."/>
            <person name="Wang W."/>
            <person name="Chen Q."/>
            <person name="Zhang S."/>
            <person name="Li H."/>
            <person name="Wu J."/>
            <person name="Wang P."/>
            <person name="Li P."/>
            <person name="Shi C."/>
            <person name="Zheng F."/>
            <person name="Jian J."/>
            <person name="Huang B."/>
            <person name="Shan D."/>
            <person name="Shi M."/>
            <person name="Fang C."/>
            <person name="Yue Y."/>
            <person name="Li F."/>
            <person name="Li D."/>
            <person name="Wei S."/>
            <person name="Han B."/>
            <person name="Jiang C."/>
            <person name="Yin Y."/>
            <person name="Xia T."/>
            <person name="Zhang Z."/>
            <person name="Bennetzen J.L."/>
            <person name="Zhao S."/>
            <person name="Wan X."/>
        </authorList>
    </citation>
    <scope>NUCLEOTIDE SEQUENCE [LARGE SCALE GENOMIC DNA]</scope>
    <source>
        <strain evidence="12">cv. Shuchazao</strain>
        <tissue evidence="11">Leaf</tissue>
    </source>
</reference>
<evidence type="ECO:0000256" key="5">
    <source>
        <dbReference type="ARBA" id="ARBA00023089"/>
    </source>
</evidence>
<evidence type="ECO:0000256" key="3">
    <source>
        <dbReference type="ARBA" id="ARBA00022664"/>
    </source>
</evidence>
<gene>
    <name evidence="11" type="ORF">TEA_007258</name>
</gene>
<feature type="compositionally biased region" description="Basic and acidic residues" evidence="8">
    <location>
        <begin position="393"/>
        <end position="407"/>
    </location>
</feature>
<name>A0A4S4D5K7_CAMSN</name>
<dbReference type="Pfam" id="PF00855">
    <property type="entry name" value="PWWP"/>
    <property type="match status" value="1"/>
</dbReference>
<feature type="region of interest" description="Disordered" evidence="8">
    <location>
        <begin position="254"/>
        <end position="510"/>
    </location>
</feature>
<dbReference type="SMART" id="SM00582">
    <property type="entry name" value="RPR"/>
    <property type="match status" value="1"/>
</dbReference>
<feature type="region of interest" description="Disordered" evidence="8">
    <location>
        <begin position="1181"/>
        <end position="1221"/>
    </location>
</feature>